<gene>
    <name evidence="1" type="ORF">AVEN_147297_1</name>
</gene>
<name>A0A4Y2W578_ARAVE</name>
<dbReference type="EMBL" id="BGPR01054542">
    <property type="protein sequence ID" value="GBO31280.1"/>
    <property type="molecule type" value="Genomic_DNA"/>
</dbReference>
<proteinExistence type="predicted"/>
<evidence type="ECO:0000313" key="1">
    <source>
        <dbReference type="EMBL" id="GBO31280.1"/>
    </source>
</evidence>
<keyword evidence="2" id="KW-1185">Reference proteome</keyword>
<evidence type="ECO:0000313" key="2">
    <source>
        <dbReference type="Proteomes" id="UP000499080"/>
    </source>
</evidence>
<reference evidence="1 2" key="1">
    <citation type="journal article" date="2019" name="Sci. Rep.">
        <title>Orb-weaving spider Araneus ventricosus genome elucidates the spidroin gene catalogue.</title>
        <authorList>
            <person name="Kono N."/>
            <person name="Nakamura H."/>
            <person name="Ohtoshi R."/>
            <person name="Moran D.A.P."/>
            <person name="Shinohara A."/>
            <person name="Yoshida Y."/>
            <person name="Fujiwara M."/>
            <person name="Mori M."/>
            <person name="Tomita M."/>
            <person name="Arakawa K."/>
        </authorList>
    </citation>
    <scope>NUCLEOTIDE SEQUENCE [LARGE SCALE GENOMIC DNA]</scope>
</reference>
<dbReference type="AlphaFoldDB" id="A0A4Y2W578"/>
<sequence>MLGNYGNSILRQLPTLIINPPLHLRRIWGVPISHVCSYSCYIIKGPASVVRQIERQLTPGLGVSARCRGDLVCEWRRSATSLIVWQGVAKSASYGMPENISGLQPSGVTRVTGARVTRRFFAPFPRHC</sequence>
<protein>
    <submittedName>
        <fullName evidence="1">Uncharacterized protein</fullName>
    </submittedName>
</protein>
<dbReference type="Proteomes" id="UP000499080">
    <property type="component" value="Unassembled WGS sequence"/>
</dbReference>
<accession>A0A4Y2W578</accession>
<organism evidence="1 2">
    <name type="scientific">Araneus ventricosus</name>
    <name type="common">Orbweaver spider</name>
    <name type="synonym">Epeira ventricosa</name>
    <dbReference type="NCBI Taxonomy" id="182803"/>
    <lineage>
        <taxon>Eukaryota</taxon>
        <taxon>Metazoa</taxon>
        <taxon>Ecdysozoa</taxon>
        <taxon>Arthropoda</taxon>
        <taxon>Chelicerata</taxon>
        <taxon>Arachnida</taxon>
        <taxon>Araneae</taxon>
        <taxon>Araneomorphae</taxon>
        <taxon>Entelegynae</taxon>
        <taxon>Araneoidea</taxon>
        <taxon>Araneidae</taxon>
        <taxon>Araneus</taxon>
    </lineage>
</organism>
<comment type="caution">
    <text evidence="1">The sequence shown here is derived from an EMBL/GenBank/DDBJ whole genome shotgun (WGS) entry which is preliminary data.</text>
</comment>